<proteinExistence type="predicted"/>
<organism evidence="2 3">
    <name type="scientific">Arthrobacter alpinus</name>
    <dbReference type="NCBI Taxonomy" id="656366"/>
    <lineage>
        <taxon>Bacteria</taxon>
        <taxon>Bacillati</taxon>
        <taxon>Actinomycetota</taxon>
        <taxon>Actinomycetes</taxon>
        <taxon>Micrococcales</taxon>
        <taxon>Micrococcaceae</taxon>
        <taxon>Arthrobacter</taxon>
    </lineage>
</organism>
<evidence type="ECO:0000313" key="2">
    <source>
        <dbReference type="EMBL" id="ALO65297.1"/>
    </source>
</evidence>
<dbReference type="InterPro" id="IPR014591">
    <property type="entry name" value="UCP034455"/>
</dbReference>
<dbReference type="OrthoDB" id="8393979at2"/>
<keyword evidence="1" id="KW-1133">Transmembrane helix</keyword>
<sequence length="163" mass="18396">MTAARKSDWWDRFFYVAIIFKGLDGVLELIGGTLLLFVAPDKIKQLAILITQPELTDDPNDFIANHILQGTAGLTDHVVLFGAIYLLAHGIVKVVLVTALLRQKLWAYPWMIAVLIIFILYQLYQLSVTPSAGLVALTVFDILIVVLTWHEYRRHRARRIAAA</sequence>
<dbReference type="Proteomes" id="UP000059574">
    <property type="component" value="Chromosome"/>
</dbReference>
<evidence type="ECO:0000313" key="3">
    <source>
        <dbReference type="Proteomes" id="UP000059574"/>
    </source>
</evidence>
<dbReference type="PIRSF" id="PIRSF034455">
    <property type="entry name" value="UCP034455"/>
    <property type="match status" value="1"/>
</dbReference>
<feature type="transmembrane region" description="Helical" evidence="1">
    <location>
        <begin position="78"/>
        <end position="98"/>
    </location>
</feature>
<feature type="transmembrane region" description="Helical" evidence="1">
    <location>
        <begin position="130"/>
        <end position="149"/>
    </location>
</feature>
<protein>
    <recommendedName>
        <fullName evidence="4">DUF2127 domain-containing protein</fullName>
    </recommendedName>
</protein>
<dbReference type="EMBL" id="CP013200">
    <property type="protein sequence ID" value="ALO65297.1"/>
    <property type="molecule type" value="Genomic_DNA"/>
</dbReference>
<feature type="transmembrane region" description="Helical" evidence="1">
    <location>
        <begin position="105"/>
        <end position="124"/>
    </location>
</feature>
<name>A0A0S2LV97_9MICC</name>
<reference evidence="2 3" key="2">
    <citation type="journal article" date="2016" name="J. Biotechnol.">
        <title>Complete genome sequence of Arthrobacter alpinus ERGS4:06, a yellow pigmented bacterium tolerant to cold and radiations isolated from Sikkim Himalaya.</title>
        <authorList>
            <person name="Kumar R."/>
            <person name="Singh D."/>
            <person name="Swarnkar M.K."/>
            <person name="Singh A.K."/>
            <person name="Kumar S."/>
        </authorList>
    </citation>
    <scope>NUCLEOTIDE SEQUENCE [LARGE SCALE GENOMIC DNA]</scope>
    <source>
        <strain evidence="2 3">ERGS4:06</strain>
    </source>
</reference>
<dbReference type="AlphaFoldDB" id="A0A0S2LV97"/>
<gene>
    <name evidence="2" type="ORF">AS189_00820</name>
</gene>
<evidence type="ECO:0008006" key="4">
    <source>
        <dbReference type="Google" id="ProtNLM"/>
    </source>
</evidence>
<dbReference type="RefSeq" id="WP_062285601.1">
    <property type="nucleotide sequence ID" value="NZ_CP013200.1"/>
</dbReference>
<dbReference type="Pfam" id="PF09900">
    <property type="entry name" value="DUF2127"/>
    <property type="match status" value="1"/>
</dbReference>
<accession>A0A0S2LV97</accession>
<dbReference type="InterPro" id="IPR021125">
    <property type="entry name" value="DUF2127"/>
</dbReference>
<reference evidence="3" key="1">
    <citation type="submission" date="2015-11" db="EMBL/GenBank/DDBJ databases">
        <authorList>
            <person name="Kumar R."/>
            <person name="Singh D."/>
            <person name="Swarnkar M.K."/>
            <person name="Singh A.K."/>
            <person name="Kumar S."/>
        </authorList>
    </citation>
    <scope>NUCLEOTIDE SEQUENCE [LARGE SCALE GENOMIC DNA]</scope>
    <source>
        <strain evidence="3">ERGS4:06</strain>
    </source>
</reference>
<keyword evidence="1" id="KW-0472">Membrane</keyword>
<feature type="transmembrane region" description="Helical" evidence="1">
    <location>
        <begin position="12"/>
        <end position="39"/>
    </location>
</feature>
<evidence type="ECO:0000256" key="1">
    <source>
        <dbReference type="SAM" id="Phobius"/>
    </source>
</evidence>
<keyword evidence="1" id="KW-0812">Transmembrane</keyword>